<feature type="chain" id="PRO_5005291931" evidence="2">
    <location>
        <begin position="22"/>
        <end position="149"/>
    </location>
</feature>
<keyword evidence="2" id="KW-0732">Signal</keyword>
<gene>
    <name evidence="3" type="ORF">V474_20325</name>
</gene>
<name>A0A0J7XUR6_9SPHN</name>
<dbReference type="Proteomes" id="UP000052268">
    <property type="component" value="Unassembled WGS sequence"/>
</dbReference>
<feature type="compositionally biased region" description="Polar residues" evidence="1">
    <location>
        <begin position="79"/>
        <end position="88"/>
    </location>
</feature>
<evidence type="ECO:0000313" key="4">
    <source>
        <dbReference type="Proteomes" id="UP000052268"/>
    </source>
</evidence>
<reference evidence="3 4" key="1">
    <citation type="journal article" date="2015" name="G3 (Bethesda)">
        <title>Insights into Ongoing Evolution of the Hexachlorocyclohexane Catabolic Pathway from Comparative Genomics of Ten Sphingomonadaceae Strains.</title>
        <authorList>
            <person name="Pearce S.L."/>
            <person name="Oakeshott J.G."/>
            <person name="Pandey G."/>
        </authorList>
    </citation>
    <scope>NUCLEOTIDE SEQUENCE [LARGE SCALE GENOMIC DNA]</scope>
    <source>
        <strain evidence="3 4">LL02</strain>
    </source>
</reference>
<protein>
    <submittedName>
        <fullName evidence="3">Uncharacterized protein</fullName>
    </submittedName>
</protein>
<organism evidence="3 4">
    <name type="scientific">Novosphingobium barchaimii LL02</name>
    <dbReference type="NCBI Taxonomy" id="1114963"/>
    <lineage>
        <taxon>Bacteria</taxon>
        <taxon>Pseudomonadati</taxon>
        <taxon>Pseudomonadota</taxon>
        <taxon>Alphaproteobacteria</taxon>
        <taxon>Sphingomonadales</taxon>
        <taxon>Sphingomonadaceae</taxon>
        <taxon>Novosphingobium</taxon>
    </lineage>
</organism>
<evidence type="ECO:0000256" key="1">
    <source>
        <dbReference type="SAM" id="MobiDB-lite"/>
    </source>
</evidence>
<feature type="signal peptide" evidence="2">
    <location>
        <begin position="1"/>
        <end position="21"/>
    </location>
</feature>
<evidence type="ECO:0000256" key="2">
    <source>
        <dbReference type="SAM" id="SignalP"/>
    </source>
</evidence>
<comment type="caution">
    <text evidence="3">The sequence shown here is derived from an EMBL/GenBank/DDBJ whole genome shotgun (WGS) entry which is preliminary data.</text>
</comment>
<feature type="region of interest" description="Disordered" evidence="1">
    <location>
        <begin position="73"/>
        <end position="96"/>
    </location>
</feature>
<keyword evidence="4" id="KW-1185">Reference proteome</keyword>
<dbReference type="PATRIC" id="fig|1114963.3.peg.2903"/>
<accession>A0A0J7XUR6</accession>
<proteinExistence type="predicted"/>
<sequence>MSRSWIYLFAIVVLAPVPAIAQTASAGPSDADRALAEKMLGAGGRITPDKTHNECANPTRQNEIVVCAPDQDQFRMPSTADSDPTSDQALKDGRLHTPDVAGGGIFKGKATATFGSVERPYIIDLSTIPMAPAGSDADKIAKGEIRAPR</sequence>
<evidence type="ECO:0000313" key="3">
    <source>
        <dbReference type="EMBL" id="KMS55384.1"/>
    </source>
</evidence>
<dbReference type="EMBL" id="JACU01000005">
    <property type="protein sequence ID" value="KMS55384.1"/>
    <property type="molecule type" value="Genomic_DNA"/>
</dbReference>
<dbReference type="AlphaFoldDB" id="A0A0J7XUR6"/>